<dbReference type="SUPFAM" id="SSF48150">
    <property type="entry name" value="DNA-glycosylase"/>
    <property type="match status" value="1"/>
</dbReference>
<dbReference type="EC" id="3.2.2.21" evidence="3"/>
<dbReference type="PROSITE" id="PS00516">
    <property type="entry name" value="ALKYLBASE_DNA_GLYCOS"/>
    <property type="match status" value="1"/>
</dbReference>
<dbReference type="PANTHER" id="PTHR43003:SF5">
    <property type="entry name" value="DNA-3-METHYLADENINE GLYCOSYLASE"/>
    <property type="match status" value="1"/>
</dbReference>
<feature type="region of interest" description="Disordered" evidence="6">
    <location>
        <begin position="57"/>
        <end position="77"/>
    </location>
</feature>
<accession>A0A5R9J2M8</accession>
<proteinExistence type="inferred from homology"/>
<dbReference type="InterPro" id="IPR051912">
    <property type="entry name" value="Alkylbase_DNA_Glycosylase/TA"/>
</dbReference>
<dbReference type="GO" id="GO:0008725">
    <property type="term" value="F:DNA-3-methyladenine glycosylase activity"/>
    <property type="evidence" value="ECO:0007669"/>
    <property type="project" value="TreeGrafter"/>
</dbReference>
<evidence type="ECO:0000256" key="1">
    <source>
        <dbReference type="ARBA" id="ARBA00000086"/>
    </source>
</evidence>
<dbReference type="AlphaFoldDB" id="A0A5R9J2M8"/>
<evidence type="ECO:0000259" key="7">
    <source>
        <dbReference type="SMART" id="SM00478"/>
    </source>
</evidence>
<evidence type="ECO:0000256" key="4">
    <source>
        <dbReference type="ARBA" id="ARBA00022763"/>
    </source>
</evidence>
<comment type="catalytic activity">
    <reaction evidence="1">
        <text>Hydrolysis of alkylated DNA, releasing 3-methyladenine, 3-methylguanine, 7-methylguanine and 7-methyladenine.</text>
        <dbReference type="EC" id="3.2.2.21"/>
    </reaction>
</comment>
<dbReference type="PANTHER" id="PTHR43003">
    <property type="entry name" value="DNA-3-METHYLADENINE GLYCOSYLASE"/>
    <property type="match status" value="1"/>
</dbReference>
<dbReference type="GO" id="GO:0032993">
    <property type="term" value="C:protein-DNA complex"/>
    <property type="evidence" value="ECO:0007669"/>
    <property type="project" value="TreeGrafter"/>
</dbReference>
<dbReference type="OrthoDB" id="9811249at2"/>
<evidence type="ECO:0000313" key="9">
    <source>
        <dbReference type="Proteomes" id="UP000305654"/>
    </source>
</evidence>
<dbReference type="FunFam" id="1.10.340.30:FF:000004">
    <property type="entry name" value="DNA-3-methyladenine glycosylase II"/>
    <property type="match status" value="1"/>
</dbReference>
<dbReference type="InterPro" id="IPR000035">
    <property type="entry name" value="Alkylbase_DNA_glycsylse_CS"/>
</dbReference>
<comment type="similarity">
    <text evidence="2">Belongs to the alkylbase DNA glycosidase AlkA family.</text>
</comment>
<dbReference type="Pfam" id="PF00730">
    <property type="entry name" value="HhH-GPD"/>
    <property type="match status" value="1"/>
</dbReference>
<feature type="domain" description="HhH-GPD" evidence="7">
    <location>
        <begin position="115"/>
        <end position="269"/>
    </location>
</feature>
<comment type="caution">
    <text evidence="8">The sequence shown here is derived from an EMBL/GenBank/DDBJ whole genome shotgun (WGS) entry which is preliminary data.</text>
</comment>
<dbReference type="Gene3D" id="1.10.1670.40">
    <property type="match status" value="1"/>
</dbReference>
<dbReference type="CDD" id="cd00056">
    <property type="entry name" value="ENDO3c"/>
    <property type="match status" value="1"/>
</dbReference>
<evidence type="ECO:0000256" key="5">
    <source>
        <dbReference type="ARBA" id="ARBA00023204"/>
    </source>
</evidence>
<evidence type="ECO:0000256" key="2">
    <source>
        <dbReference type="ARBA" id="ARBA00010817"/>
    </source>
</evidence>
<dbReference type="InterPro" id="IPR003265">
    <property type="entry name" value="HhH-GPD_domain"/>
</dbReference>
<keyword evidence="9" id="KW-1185">Reference proteome</keyword>
<dbReference type="InterPro" id="IPR011257">
    <property type="entry name" value="DNA_glycosylase"/>
</dbReference>
<gene>
    <name evidence="8" type="ORF">FE263_15230</name>
</gene>
<evidence type="ECO:0000256" key="3">
    <source>
        <dbReference type="ARBA" id="ARBA00012000"/>
    </source>
</evidence>
<dbReference type="Proteomes" id="UP000305654">
    <property type="component" value="Unassembled WGS sequence"/>
</dbReference>
<organism evidence="8 9">
    <name type="scientific">Lichenicoccus roseus</name>
    <dbReference type="NCBI Taxonomy" id="2683649"/>
    <lineage>
        <taxon>Bacteria</taxon>
        <taxon>Pseudomonadati</taxon>
        <taxon>Pseudomonadota</taxon>
        <taxon>Alphaproteobacteria</taxon>
        <taxon>Acetobacterales</taxon>
        <taxon>Acetobacteraceae</taxon>
        <taxon>Lichenicoccus</taxon>
    </lineage>
</organism>
<evidence type="ECO:0000256" key="6">
    <source>
        <dbReference type="SAM" id="MobiDB-lite"/>
    </source>
</evidence>
<dbReference type="EMBL" id="VCDI01000005">
    <property type="protein sequence ID" value="TLU71812.1"/>
    <property type="molecule type" value="Genomic_DNA"/>
</dbReference>
<dbReference type="GO" id="GO:0032131">
    <property type="term" value="F:alkylated DNA binding"/>
    <property type="evidence" value="ECO:0007669"/>
    <property type="project" value="TreeGrafter"/>
</dbReference>
<dbReference type="SMART" id="SM00478">
    <property type="entry name" value="ENDO3c"/>
    <property type="match status" value="1"/>
</dbReference>
<keyword evidence="4" id="KW-0227">DNA damage</keyword>
<dbReference type="GO" id="GO:0006285">
    <property type="term" value="P:base-excision repair, AP site formation"/>
    <property type="evidence" value="ECO:0007669"/>
    <property type="project" value="TreeGrafter"/>
</dbReference>
<keyword evidence="5" id="KW-0234">DNA repair</keyword>
<dbReference type="GO" id="GO:0043916">
    <property type="term" value="F:DNA-7-methylguanine glycosylase activity"/>
    <property type="evidence" value="ECO:0007669"/>
    <property type="project" value="TreeGrafter"/>
</dbReference>
<protein>
    <recommendedName>
        <fullName evidence="3">DNA-3-methyladenine glycosylase II</fullName>
        <ecNumber evidence="3">3.2.2.21</ecNumber>
    </recommendedName>
</protein>
<evidence type="ECO:0000313" key="8">
    <source>
        <dbReference type="EMBL" id="TLU71812.1"/>
    </source>
</evidence>
<sequence>MPEVSACSPAAKPWSTLDPGLILPSPPLLRYRHSVRIHPVTRADPTSRHDDLEQALRTADAPLLEPARPAQRDRLRRHLSSADPDLAILIRRIGRCGLRVDRARQPYESLVRAVAHQQLHGRAAEAILGRMIAVHGAFPSPAQLLAMDLAALRACGFSGSKVAAMHGVAEAALSGLVPTRARAARMTDAALIERLVALRGIGRWTVEMLLIFSLGRQDIMPVDDFGVREGFRLIRGLDRQPKPRELAEATQAWSPYRSAAAWYLWRAADEGKAPAAANPMTA</sequence>
<name>A0A5R9J2M8_9PROT</name>
<dbReference type="GO" id="GO:0006307">
    <property type="term" value="P:DNA alkylation repair"/>
    <property type="evidence" value="ECO:0007669"/>
    <property type="project" value="TreeGrafter"/>
</dbReference>
<reference evidence="8 9" key="1">
    <citation type="submission" date="2019-05" db="EMBL/GenBank/DDBJ databases">
        <authorList>
            <person name="Pankratov T."/>
            <person name="Grouzdev D."/>
        </authorList>
    </citation>
    <scope>NUCLEOTIDE SEQUENCE [LARGE SCALE GENOMIC DNA]</scope>
    <source>
        <strain evidence="8 9">KEBCLARHB70R</strain>
    </source>
</reference>
<dbReference type="Gene3D" id="1.10.340.30">
    <property type="entry name" value="Hypothetical protein, domain 2"/>
    <property type="match status" value="1"/>
</dbReference>